<feature type="domain" description="Glycosyltransferase 2-like" evidence="1">
    <location>
        <begin position="6"/>
        <end position="171"/>
    </location>
</feature>
<keyword evidence="3" id="KW-1185">Reference proteome</keyword>
<dbReference type="InterPro" id="IPR050834">
    <property type="entry name" value="Glycosyltransf_2"/>
</dbReference>
<sequence length="400" mass="45860">MVDLGVVMPVYKQKPAFLKAALESVLRQSFKDFKLIVVIDGAPEMEPLVKQYADGDARVEVLPLEHNQGVAHALNTGFKKLYKMKQIRYLTWVSSDNVYYPAFFATLRKALAKGPDELGLVYSSFQSIDNDDRPLNDELKLAALRQYQSKSKDKLLDSSIIGVSFMYKAKYAKMIDGYELQPVEDYDYWLRLTENCEIKYIPVELMDYRVNSTFSISASLQTDAQHRYWRYRYHLARHMARRRRNIEPLVTVIFPVSAADGAAIARLENLYEQAFSNYYCYVLDLTPGGQATALLSTISHPVTDFKSFANEPERKALLYAIQMLRTEYTMVLGPAHFPDPMDMEFLIAQLSKADKALLSSYYADDRTDILYRLPYGAPPKPNLYNELFRTEALLAILKST</sequence>
<gene>
    <name evidence="2" type="ORF">KB449_24410</name>
</gene>
<dbReference type="EMBL" id="JAGRPV010000001">
    <property type="protein sequence ID" value="MDI4648116.1"/>
    <property type="molecule type" value="Genomic_DNA"/>
</dbReference>
<dbReference type="InterPro" id="IPR001173">
    <property type="entry name" value="Glyco_trans_2-like"/>
</dbReference>
<name>A0ABT6TMS2_9BACL</name>
<dbReference type="Pfam" id="PF00535">
    <property type="entry name" value="Glycos_transf_2"/>
    <property type="match status" value="1"/>
</dbReference>
<protein>
    <submittedName>
        <fullName evidence="2">Glycosyltransferase</fullName>
        <ecNumber evidence="2">2.4.-.-</ecNumber>
    </submittedName>
</protein>
<dbReference type="Proteomes" id="UP001161691">
    <property type="component" value="Unassembled WGS sequence"/>
</dbReference>
<comment type="caution">
    <text evidence="2">The sequence shown here is derived from an EMBL/GenBank/DDBJ whole genome shotgun (WGS) entry which is preliminary data.</text>
</comment>
<dbReference type="GO" id="GO:0016757">
    <property type="term" value="F:glycosyltransferase activity"/>
    <property type="evidence" value="ECO:0007669"/>
    <property type="project" value="UniProtKB-KW"/>
</dbReference>
<dbReference type="EC" id="2.4.-.-" evidence="2"/>
<evidence type="ECO:0000313" key="3">
    <source>
        <dbReference type="Proteomes" id="UP001161691"/>
    </source>
</evidence>
<accession>A0ABT6TMS2</accession>
<dbReference type="InterPro" id="IPR029044">
    <property type="entry name" value="Nucleotide-diphossugar_trans"/>
</dbReference>
<dbReference type="Gene3D" id="3.90.550.10">
    <property type="entry name" value="Spore Coat Polysaccharide Biosynthesis Protein SpsA, Chain A"/>
    <property type="match status" value="1"/>
</dbReference>
<evidence type="ECO:0000313" key="2">
    <source>
        <dbReference type="EMBL" id="MDI4648116.1"/>
    </source>
</evidence>
<dbReference type="PANTHER" id="PTHR43685">
    <property type="entry name" value="GLYCOSYLTRANSFERASE"/>
    <property type="match status" value="1"/>
</dbReference>
<keyword evidence="2" id="KW-0808">Transferase</keyword>
<reference evidence="2" key="1">
    <citation type="submission" date="2023-04" db="EMBL/GenBank/DDBJ databases">
        <title>Comparative genomic analysis of Cohnella hashimotonis sp. nov., isolated from the International Space Station.</title>
        <authorList>
            <person name="Venkateswaran K."/>
            <person name="Simpson A."/>
        </authorList>
    </citation>
    <scope>NUCLEOTIDE SEQUENCE</scope>
    <source>
        <strain evidence="2">F6_2S_P_1</strain>
    </source>
</reference>
<keyword evidence="2" id="KW-0328">Glycosyltransferase</keyword>
<proteinExistence type="predicted"/>
<organism evidence="2 3">
    <name type="scientific">Cohnella hashimotonis</name>
    <dbReference type="NCBI Taxonomy" id="2826895"/>
    <lineage>
        <taxon>Bacteria</taxon>
        <taxon>Bacillati</taxon>
        <taxon>Bacillota</taxon>
        <taxon>Bacilli</taxon>
        <taxon>Bacillales</taxon>
        <taxon>Paenibacillaceae</taxon>
        <taxon>Cohnella</taxon>
    </lineage>
</organism>
<dbReference type="SUPFAM" id="SSF53448">
    <property type="entry name" value="Nucleotide-diphospho-sugar transferases"/>
    <property type="match status" value="1"/>
</dbReference>
<dbReference type="RefSeq" id="WP_282910853.1">
    <property type="nucleotide sequence ID" value="NZ_JAGRPV010000001.1"/>
</dbReference>
<evidence type="ECO:0000259" key="1">
    <source>
        <dbReference type="Pfam" id="PF00535"/>
    </source>
</evidence>
<dbReference type="PANTHER" id="PTHR43685:SF2">
    <property type="entry name" value="GLYCOSYLTRANSFERASE 2-LIKE DOMAIN-CONTAINING PROTEIN"/>
    <property type="match status" value="1"/>
</dbReference>